<feature type="signal peptide" evidence="1">
    <location>
        <begin position="1"/>
        <end position="18"/>
    </location>
</feature>
<evidence type="ECO:0000256" key="1">
    <source>
        <dbReference type="SAM" id="SignalP"/>
    </source>
</evidence>
<dbReference type="Gene3D" id="2.10.60.10">
    <property type="entry name" value="CD59"/>
    <property type="match status" value="1"/>
</dbReference>
<dbReference type="AlphaFoldDB" id="A0A8S1GNQ7"/>
<accession>A0A8S1GNQ7</accession>
<name>A0A8S1GNQ7_9PELO</name>
<dbReference type="EMBL" id="CAJGYM010000001">
    <property type="protein sequence ID" value="CAD6184826.1"/>
    <property type="molecule type" value="Genomic_DNA"/>
</dbReference>
<dbReference type="CDD" id="cd00117">
    <property type="entry name" value="TFP"/>
    <property type="match status" value="1"/>
</dbReference>
<dbReference type="InterPro" id="IPR045860">
    <property type="entry name" value="Snake_toxin-like_sf"/>
</dbReference>
<protein>
    <recommendedName>
        <fullName evidence="4">Snake toxin/toxin-like domain-containing protein</fullName>
    </recommendedName>
</protein>
<dbReference type="Proteomes" id="UP000835052">
    <property type="component" value="Unassembled WGS sequence"/>
</dbReference>
<dbReference type="OrthoDB" id="5834205at2759"/>
<sequence length="156" mass="17695">MQYPVVVFLTALVPSTFSYGEDKDDQEPLQCNFCVHSRKKKEVEEGLNQEPDCMNRLKFLSRSDLRRTCTEKEKYCVSTVTNLNGFFVMIDRDCAEECAEGCEERGYGLFYSECTRCCQGSLCNEFDGRAYYLPLAADSSSTAIAFIISSLFVLTL</sequence>
<reference evidence="2" key="1">
    <citation type="submission" date="2020-10" db="EMBL/GenBank/DDBJ databases">
        <authorList>
            <person name="Kikuchi T."/>
        </authorList>
    </citation>
    <scope>NUCLEOTIDE SEQUENCE</scope>
    <source>
        <strain evidence="2">NKZ352</strain>
    </source>
</reference>
<gene>
    <name evidence="2" type="ORF">CAUJ_LOCUS745</name>
</gene>
<keyword evidence="1" id="KW-0732">Signal</keyword>
<organism evidence="2 3">
    <name type="scientific">Caenorhabditis auriculariae</name>
    <dbReference type="NCBI Taxonomy" id="2777116"/>
    <lineage>
        <taxon>Eukaryota</taxon>
        <taxon>Metazoa</taxon>
        <taxon>Ecdysozoa</taxon>
        <taxon>Nematoda</taxon>
        <taxon>Chromadorea</taxon>
        <taxon>Rhabditida</taxon>
        <taxon>Rhabditina</taxon>
        <taxon>Rhabditomorpha</taxon>
        <taxon>Rhabditoidea</taxon>
        <taxon>Rhabditidae</taxon>
        <taxon>Peloderinae</taxon>
        <taxon>Caenorhabditis</taxon>
    </lineage>
</organism>
<evidence type="ECO:0000313" key="3">
    <source>
        <dbReference type="Proteomes" id="UP000835052"/>
    </source>
</evidence>
<evidence type="ECO:0000313" key="2">
    <source>
        <dbReference type="EMBL" id="CAD6184826.1"/>
    </source>
</evidence>
<dbReference type="SUPFAM" id="SSF57302">
    <property type="entry name" value="Snake toxin-like"/>
    <property type="match status" value="1"/>
</dbReference>
<evidence type="ECO:0008006" key="4">
    <source>
        <dbReference type="Google" id="ProtNLM"/>
    </source>
</evidence>
<comment type="caution">
    <text evidence="2">The sequence shown here is derived from an EMBL/GenBank/DDBJ whole genome shotgun (WGS) entry which is preliminary data.</text>
</comment>
<feature type="chain" id="PRO_5035776023" description="Snake toxin/toxin-like domain-containing protein" evidence="1">
    <location>
        <begin position="19"/>
        <end position="156"/>
    </location>
</feature>
<proteinExistence type="predicted"/>
<keyword evidence="3" id="KW-1185">Reference proteome</keyword>